<keyword evidence="5" id="KW-0998">Cell outer membrane</keyword>
<sequence>MKLKIYKRTLASASLCAMLLTGCGQDFLEETNPNAITTDTFWETSSQFQSALATVYGASQFQAISGGGLVNEMILGDIGGTEAWYRPTAYRNLTYNDASDQVTDKWNQLYIGIFRANQVINQIQEADPSLFLANEKEIIEAEARFLRAFFYFQLATTYGQAVIRTTVPVSDADFNTPPSPKEEIFTTVVMPDLEFAKTHLPKTWDDKNKGRVTWGSAASLNGKTLLFQENWSAAAAEFKSVIDSKIYSLTPKVRDNYSEENEFNEESIFEVAYNADINPGANGAVVDDDPSRTGAEATNIATQLGQLNFAAYNTLLPSYYLHELYVNDAIDPSNSINKGNQQSVRMTASIVPIDGEGLYYQLPIGTRNGWVFGQSAYIKKFTNWYHLPNEDGNSRSGINFRHIRLADVYLMYAEALLNSGGSIDEAIDYIDMVRARAGVLTIKQYLAQNGNTFPQLHISKQVHGTQPMVAPTAENIMTHIRRVERPLELAFEGHRWKDLVRWGIVKVVFDELRQDEIWRTENQAAILNEPPIYIAERIRPDFLLSSANYSPTVHNYFPIPAQELQTNDQIGN</sequence>
<dbReference type="InterPro" id="IPR012944">
    <property type="entry name" value="SusD_RagB_dom"/>
</dbReference>
<evidence type="ECO:0000256" key="3">
    <source>
        <dbReference type="ARBA" id="ARBA00022729"/>
    </source>
</evidence>
<comment type="caution">
    <text evidence="9">The sequence shown here is derived from an EMBL/GenBank/DDBJ whole genome shotgun (WGS) entry which is preliminary data.</text>
</comment>
<protein>
    <submittedName>
        <fullName evidence="9">Putative outer membrane starch-binding protein</fullName>
    </submittedName>
</protein>
<dbReference type="Gene3D" id="1.25.40.390">
    <property type="match status" value="1"/>
</dbReference>
<dbReference type="InterPro" id="IPR011990">
    <property type="entry name" value="TPR-like_helical_dom_sf"/>
</dbReference>
<evidence type="ECO:0000256" key="4">
    <source>
        <dbReference type="ARBA" id="ARBA00023136"/>
    </source>
</evidence>
<feature type="domain" description="SusD-like N-terminal" evidence="8">
    <location>
        <begin position="26"/>
        <end position="219"/>
    </location>
</feature>
<proteinExistence type="inferred from homology"/>
<dbReference type="InterPro" id="IPR033985">
    <property type="entry name" value="SusD-like_N"/>
</dbReference>
<dbReference type="Proteomes" id="UP000248882">
    <property type="component" value="Unassembled WGS sequence"/>
</dbReference>
<accession>A0A2W7R597</accession>
<organism evidence="9 10">
    <name type="scientific">Algoriphagus chordae</name>
    <dbReference type="NCBI Taxonomy" id="237019"/>
    <lineage>
        <taxon>Bacteria</taxon>
        <taxon>Pseudomonadati</taxon>
        <taxon>Bacteroidota</taxon>
        <taxon>Cytophagia</taxon>
        <taxon>Cytophagales</taxon>
        <taxon>Cyclobacteriaceae</taxon>
        <taxon>Algoriphagus</taxon>
    </lineage>
</organism>
<reference evidence="9 10" key="1">
    <citation type="submission" date="2018-06" db="EMBL/GenBank/DDBJ databases">
        <title>Genomic Encyclopedia of Archaeal and Bacterial Type Strains, Phase II (KMG-II): from individual species to whole genera.</title>
        <authorList>
            <person name="Goeker M."/>
        </authorList>
    </citation>
    <scope>NUCLEOTIDE SEQUENCE [LARGE SCALE GENOMIC DNA]</scope>
    <source>
        <strain evidence="9 10">DSM 19830</strain>
    </source>
</reference>
<feature type="signal peptide" evidence="6">
    <location>
        <begin position="1"/>
        <end position="28"/>
    </location>
</feature>
<dbReference type="Pfam" id="PF14322">
    <property type="entry name" value="SusD-like_3"/>
    <property type="match status" value="1"/>
</dbReference>
<evidence type="ECO:0000313" key="9">
    <source>
        <dbReference type="EMBL" id="PZX51037.1"/>
    </source>
</evidence>
<evidence type="ECO:0000259" key="7">
    <source>
        <dbReference type="Pfam" id="PF07980"/>
    </source>
</evidence>
<dbReference type="PROSITE" id="PS51257">
    <property type="entry name" value="PROKAR_LIPOPROTEIN"/>
    <property type="match status" value="1"/>
</dbReference>
<dbReference type="Pfam" id="PF07980">
    <property type="entry name" value="SusD_RagB"/>
    <property type="match status" value="1"/>
</dbReference>
<evidence type="ECO:0000256" key="5">
    <source>
        <dbReference type="ARBA" id="ARBA00023237"/>
    </source>
</evidence>
<keyword evidence="4" id="KW-0472">Membrane</keyword>
<dbReference type="AlphaFoldDB" id="A0A2W7R597"/>
<evidence type="ECO:0000256" key="1">
    <source>
        <dbReference type="ARBA" id="ARBA00004442"/>
    </source>
</evidence>
<comment type="subcellular location">
    <subcellularLocation>
        <location evidence="1">Cell outer membrane</location>
    </subcellularLocation>
</comment>
<evidence type="ECO:0000256" key="6">
    <source>
        <dbReference type="SAM" id="SignalP"/>
    </source>
</evidence>
<feature type="chain" id="PRO_5016034883" evidence="6">
    <location>
        <begin position="29"/>
        <end position="572"/>
    </location>
</feature>
<name>A0A2W7R597_9BACT</name>
<dbReference type="OrthoDB" id="9792139at2"/>
<dbReference type="GO" id="GO:0009279">
    <property type="term" value="C:cell outer membrane"/>
    <property type="evidence" value="ECO:0007669"/>
    <property type="project" value="UniProtKB-SubCell"/>
</dbReference>
<evidence type="ECO:0000313" key="10">
    <source>
        <dbReference type="Proteomes" id="UP000248882"/>
    </source>
</evidence>
<feature type="domain" description="RagB/SusD" evidence="7">
    <location>
        <begin position="376"/>
        <end position="570"/>
    </location>
</feature>
<keyword evidence="10" id="KW-1185">Reference proteome</keyword>
<evidence type="ECO:0000256" key="2">
    <source>
        <dbReference type="ARBA" id="ARBA00006275"/>
    </source>
</evidence>
<evidence type="ECO:0000259" key="8">
    <source>
        <dbReference type="Pfam" id="PF14322"/>
    </source>
</evidence>
<dbReference type="SUPFAM" id="SSF48452">
    <property type="entry name" value="TPR-like"/>
    <property type="match status" value="1"/>
</dbReference>
<keyword evidence="3 6" id="KW-0732">Signal</keyword>
<dbReference type="RefSeq" id="WP_111319994.1">
    <property type="nucleotide sequence ID" value="NZ_QKZT01000010.1"/>
</dbReference>
<dbReference type="EMBL" id="QKZT01000010">
    <property type="protein sequence ID" value="PZX51037.1"/>
    <property type="molecule type" value="Genomic_DNA"/>
</dbReference>
<gene>
    <name evidence="9" type="ORF">LV85_02580</name>
</gene>
<comment type="similarity">
    <text evidence="2">Belongs to the SusD family.</text>
</comment>